<sequence>MNSTSFYPLHKLHDAQRTPPNRTLPLSSRANPPIGSPAFSGSYPRPFNAGISSLPMPSSSLSDSDPGDEKDSSFLLDLNIASSAASIELLECLEALQMQNADLGGKLMAAERTLQNRLAEHESELEEMQGKLEEMRSELSATKGQRKGIALQRETTSLHELESNKWAREQQSYEECIVHLEEELDVAQGVYVQLDEQKQENILLKETIDRMRFEMDEMRANAALCLPPGGACGGSGPGTSSKTFGAELTGKMQWDSEGEEGDGEHDVNRDADESAEEWTSMEVERSEDASNASITSVEEDEDTEDEDVIQTIITRKKWKVASRAKELSHPSSQKSHTFQERTSRIEPEHSITLEELKEYSDFAIQYDPTLICVSAGVQTLPPPIIPKIQMTPPEIPIRTFAAQTDPPPPPPPKKITIEMEIRTDLMKKSRYRLLLRRVRLHPFKGRELRI</sequence>
<evidence type="ECO:0000313" key="4">
    <source>
        <dbReference type="Proteomes" id="UP001213000"/>
    </source>
</evidence>
<name>A0AAD5VH71_9AGAR</name>
<feature type="compositionally biased region" description="Acidic residues" evidence="2">
    <location>
        <begin position="297"/>
        <end position="308"/>
    </location>
</feature>
<feature type="compositionally biased region" description="Low complexity" evidence="2">
    <location>
        <begin position="52"/>
        <end position="64"/>
    </location>
</feature>
<evidence type="ECO:0000256" key="2">
    <source>
        <dbReference type="SAM" id="MobiDB-lite"/>
    </source>
</evidence>
<feature type="coiled-coil region" evidence="1">
    <location>
        <begin position="93"/>
        <end position="145"/>
    </location>
</feature>
<dbReference type="Gene3D" id="1.10.287.1490">
    <property type="match status" value="1"/>
</dbReference>
<feature type="region of interest" description="Disordered" evidence="2">
    <location>
        <begin position="254"/>
        <end position="308"/>
    </location>
</feature>
<dbReference type="Proteomes" id="UP001213000">
    <property type="component" value="Unassembled WGS sequence"/>
</dbReference>
<reference evidence="3" key="1">
    <citation type="submission" date="2022-07" db="EMBL/GenBank/DDBJ databases">
        <title>Genome Sequence of Leucocoprinus birnbaumii.</title>
        <authorList>
            <person name="Buettner E."/>
        </authorList>
    </citation>
    <scope>NUCLEOTIDE SEQUENCE</scope>
    <source>
        <strain evidence="3">VT141</strain>
    </source>
</reference>
<feature type="compositionally biased region" description="Polar residues" evidence="2">
    <location>
        <begin position="18"/>
        <end position="30"/>
    </location>
</feature>
<protein>
    <submittedName>
        <fullName evidence="3">Uncharacterized protein</fullName>
    </submittedName>
</protein>
<keyword evidence="4" id="KW-1185">Reference proteome</keyword>
<evidence type="ECO:0000256" key="1">
    <source>
        <dbReference type="SAM" id="Coils"/>
    </source>
</evidence>
<dbReference type="EMBL" id="JANIEX010001563">
    <property type="protein sequence ID" value="KAJ3556586.1"/>
    <property type="molecule type" value="Genomic_DNA"/>
</dbReference>
<feature type="coiled-coil region" evidence="1">
    <location>
        <begin position="177"/>
        <end position="214"/>
    </location>
</feature>
<evidence type="ECO:0000313" key="3">
    <source>
        <dbReference type="EMBL" id="KAJ3556586.1"/>
    </source>
</evidence>
<feature type="region of interest" description="Disordered" evidence="2">
    <location>
        <begin position="1"/>
        <end position="70"/>
    </location>
</feature>
<dbReference type="AlphaFoldDB" id="A0AAD5VH71"/>
<accession>A0AAD5VH71</accession>
<keyword evidence="1" id="KW-0175">Coiled coil</keyword>
<feature type="region of interest" description="Disordered" evidence="2">
    <location>
        <begin position="320"/>
        <end position="343"/>
    </location>
</feature>
<organism evidence="3 4">
    <name type="scientific">Leucocoprinus birnbaumii</name>
    <dbReference type="NCBI Taxonomy" id="56174"/>
    <lineage>
        <taxon>Eukaryota</taxon>
        <taxon>Fungi</taxon>
        <taxon>Dikarya</taxon>
        <taxon>Basidiomycota</taxon>
        <taxon>Agaricomycotina</taxon>
        <taxon>Agaricomycetes</taxon>
        <taxon>Agaricomycetidae</taxon>
        <taxon>Agaricales</taxon>
        <taxon>Agaricineae</taxon>
        <taxon>Agaricaceae</taxon>
        <taxon>Leucocoprinus</taxon>
    </lineage>
</organism>
<gene>
    <name evidence="3" type="ORF">NP233_g11944</name>
</gene>
<comment type="caution">
    <text evidence="3">The sequence shown here is derived from an EMBL/GenBank/DDBJ whole genome shotgun (WGS) entry which is preliminary data.</text>
</comment>
<proteinExistence type="predicted"/>